<dbReference type="EMBL" id="LT991977">
    <property type="protein sequence ID" value="SPK75937.1"/>
    <property type="molecule type" value="Genomic_DNA"/>
</dbReference>
<protein>
    <submittedName>
        <fullName evidence="1">Uncharacterized protein</fullName>
    </submittedName>
</protein>
<reference evidence="1 2" key="1">
    <citation type="submission" date="2018-01" db="EMBL/GenBank/DDBJ databases">
        <authorList>
            <person name="Gaut B.S."/>
            <person name="Morton B.R."/>
            <person name="Clegg M.T."/>
            <person name="Duvall M.R."/>
        </authorList>
    </citation>
    <scope>NUCLEOTIDE SEQUENCE [LARGE SCALE GENOMIC DNA]</scope>
    <source>
        <strain evidence="1">Cupriavidus taiwanensis LMG 19425</strain>
        <plasmid evidence="2">Plasmid ii</plasmid>
    </source>
</reference>
<geneLocation type="plasmid" evidence="1">
    <name>II</name>
</geneLocation>
<keyword evidence="1" id="KW-0614">Plasmid</keyword>
<dbReference type="Proteomes" id="UP000255505">
    <property type="component" value="Plasmid II"/>
</dbReference>
<name>A0A375IN33_9BURK</name>
<proteinExistence type="predicted"/>
<gene>
    <name evidence="1" type="ORF">CT19425_MP70097</name>
</gene>
<evidence type="ECO:0000313" key="2">
    <source>
        <dbReference type="Proteomes" id="UP000255505"/>
    </source>
</evidence>
<dbReference type="AlphaFoldDB" id="A0A375IN33"/>
<accession>A0A375IN33</accession>
<evidence type="ECO:0000313" key="1">
    <source>
        <dbReference type="EMBL" id="SPK75937.1"/>
    </source>
</evidence>
<organism evidence="1 2">
    <name type="scientific">Cupriavidus taiwanensis</name>
    <dbReference type="NCBI Taxonomy" id="164546"/>
    <lineage>
        <taxon>Bacteria</taxon>
        <taxon>Pseudomonadati</taxon>
        <taxon>Pseudomonadota</taxon>
        <taxon>Betaproteobacteria</taxon>
        <taxon>Burkholderiales</taxon>
        <taxon>Burkholderiaceae</taxon>
        <taxon>Cupriavidus</taxon>
    </lineage>
</organism>
<sequence>MTPNVFEGIHSGSALMLANSEFVVELLLQPKKIPALHTKGGCECNVITIRMRALFAHAS</sequence>